<sequence length="38" mass="4131">MTRVLDVSGLEGGYDKVQIMNGLDLYVDEGEFVTVIGP</sequence>
<dbReference type="AlphaFoldDB" id="A0A7J4CZG0"/>
<accession>A0A7J4CZG0</accession>
<organism evidence="1 2">
    <name type="scientific">Marine Group III euryarchaeote</name>
    <dbReference type="NCBI Taxonomy" id="2173149"/>
    <lineage>
        <taxon>Archaea</taxon>
        <taxon>Methanobacteriati</taxon>
        <taxon>Thermoplasmatota</taxon>
        <taxon>Thermoplasmata</taxon>
        <taxon>Candidatus Thermoprofundales</taxon>
    </lineage>
</organism>
<dbReference type="GO" id="GO:0005524">
    <property type="term" value="F:ATP binding"/>
    <property type="evidence" value="ECO:0007669"/>
    <property type="project" value="UniProtKB-KW"/>
</dbReference>
<dbReference type="Proteomes" id="UP000589132">
    <property type="component" value="Unassembled WGS sequence"/>
</dbReference>
<protein>
    <submittedName>
        <fullName evidence="1">ABC transporter ATP-binding protein</fullName>
    </submittedName>
</protein>
<feature type="non-terminal residue" evidence="1">
    <location>
        <position position="38"/>
    </location>
</feature>
<keyword evidence="1" id="KW-0067">ATP-binding</keyword>
<gene>
    <name evidence="1" type="ORF">EYO15_00635</name>
</gene>
<keyword evidence="1" id="KW-0547">Nucleotide-binding</keyword>
<comment type="caution">
    <text evidence="1">The sequence shown here is derived from an EMBL/GenBank/DDBJ whole genome shotgun (WGS) entry which is preliminary data.</text>
</comment>
<name>A0A7J4CZG0_9ARCH</name>
<evidence type="ECO:0000313" key="1">
    <source>
        <dbReference type="EMBL" id="HIA97678.1"/>
    </source>
</evidence>
<evidence type="ECO:0000313" key="2">
    <source>
        <dbReference type="Proteomes" id="UP000589132"/>
    </source>
</evidence>
<proteinExistence type="predicted"/>
<dbReference type="EMBL" id="DTTC01000026">
    <property type="protein sequence ID" value="HIA97678.1"/>
    <property type="molecule type" value="Genomic_DNA"/>
</dbReference>
<reference evidence="2" key="1">
    <citation type="journal article" date="2019" name="bioRxiv">
        <title>Genome diversification in globally distributed novel marine Proteobacteria is linked to environmental adaptation.</title>
        <authorList>
            <person name="Zhou Z."/>
            <person name="Tran P.Q."/>
            <person name="Kieft K."/>
            <person name="Anantharaman K."/>
        </authorList>
    </citation>
    <scope>NUCLEOTIDE SEQUENCE [LARGE SCALE GENOMIC DNA]</scope>
</reference>